<dbReference type="Pfam" id="PF02458">
    <property type="entry name" value="Transferase"/>
    <property type="match status" value="1"/>
</dbReference>
<dbReference type="GO" id="GO:0016740">
    <property type="term" value="F:transferase activity"/>
    <property type="evidence" value="ECO:0007669"/>
    <property type="project" value="UniProtKB-KW"/>
</dbReference>
<dbReference type="OrthoDB" id="671439at2759"/>
<sequence>MIYRSFYFDTSILKQLEELAMQDGALEKCTTFEALSTFVWRAQIKALRLWPNQQTKLLFTVDGRSSCLLESPLSFAVGLVQKAIKMVADSQDYVKYVVMRYGDDPSTYPILNLKKWLKIIGGDTGTSSSNPPVIGDEQEDKKDIT</sequence>
<reference evidence="1" key="2">
    <citation type="submission" date="2019-07" db="EMBL/GenBank/DDBJ databases">
        <authorList>
            <person name="Yang Y."/>
            <person name="Bocs S."/>
            <person name="Baudouin L."/>
        </authorList>
    </citation>
    <scope>NUCLEOTIDE SEQUENCE</scope>
    <source>
        <tissue evidence="1">Spear leaf of Hainan Tall coconut</tissue>
    </source>
</reference>
<proteinExistence type="predicted"/>
<organism evidence="1 2">
    <name type="scientific">Cocos nucifera</name>
    <name type="common">Coconut palm</name>
    <dbReference type="NCBI Taxonomy" id="13894"/>
    <lineage>
        <taxon>Eukaryota</taxon>
        <taxon>Viridiplantae</taxon>
        <taxon>Streptophyta</taxon>
        <taxon>Embryophyta</taxon>
        <taxon>Tracheophyta</taxon>
        <taxon>Spermatophyta</taxon>
        <taxon>Magnoliopsida</taxon>
        <taxon>Liliopsida</taxon>
        <taxon>Arecaceae</taxon>
        <taxon>Arecoideae</taxon>
        <taxon>Cocoseae</taxon>
        <taxon>Attaleinae</taxon>
        <taxon>Cocos</taxon>
    </lineage>
</organism>
<gene>
    <name evidence="1" type="ORF">COCNU_04G006990</name>
</gene>
<reference evidence="1" key="1">
    <citation type="journal article" date="2017" name="Gigascience">
        <title>The genome draft of coconut (Cocos nucifera).</title>
        <authorList>
            <person name="Xiao Y."/>
            <person name="Xu P."/>
            <person name="Fan H."/>
            <person name="Baudouin L."/>
            <person name="Xia W."/>
            <person name="Bocs S."/>
            <person name="Xu J."/>
            <person name="Li Q."/>
            <person name="Guo A."/>
            <person name="Zhou L."/>
            <person name="Li J."/>
            <person name="Wu Y."/>
            <person name="Ma Z."/>
            <person name="Armero A."/>
            <person name="Issali A.E."/>
            <person name="Liu N."/>
            <person name="Peng M."/>
            <person name="Yang Y."/>
        </authorList>
    </citation>
    <scope>NUCLEOTIDE SEQUENCE</scope>
    <source>
        <tissue evidence="1">Spear leaf of Hainan Tall coconut</tissue>
    </source>
</reference>
<dbReference type="Gene3D" id="3.30.559.10">
    <property type="entry name" value="Chloramphenicol acetyltransferase-like domain"/>
    <property type="match status" value="1"/>
</dbReference>
<name>A0A8K0I5I4_COCNU</name>
<keyword evidence="2" id="KW-1185">Reference proteome</keyword>
<dbReference type="EMBL" id="CM017875">
    <property type="protein sequence ID" value="KAG1338393.1"/>
    <property type="molecule type" value="Genomic_DNA"/>
</dbReference>
<keyword evidence="1" id="KW-0808">Transferase</keyword>
<dbReference type="AlphaFoldDB" id="A0A8K0I5I4"/>
<accession>A0A8K0I5I4</accession>
<protein>
    <submittedName>
        <fullName evidence="1">Putative Omega-hydroxypalmitate O-feruloyl transferase</fullName>
    </submittedName>
</protein>
<comment type="caution">
    <text evidence="1">The sequence shown here is derived from an EMBL/GenBank/DDBJ whole genome shotgun (WGS) entry which is preliminary data.</text>
</comment>
<dbReference type="InterPro" id="IPR023213">
    <property type="entry name" value="CAT-like_dom_sf"/>
</dbReference>
<dbReference type="Proteomes" id="UP000797356">
    <property type="component" value="Chromosome 4"/>
</dbReference>
<evidence type="ECO:0000313" key="1">
    <source>
        <dbReference type="EMBL" id="KAG1338393.1"/>
    </source>
</evidence>
<evidence type="ECO:0000313" key="2">
    <source>
        <dbReference type="Proteomes" id="UP000797356"/>
    </source>
</evidence>